<dbReference type="AlphaFoldDB" id="A0A0F8U2M1"/>
<gene>
    <name evidence="2" type="ORF">ARAM_000210</name>
</gene>
<organism evidence="2 3">
    <name type="scientific">Aspergillus rambellii</name>
    <dbReference type="NCBI Taxonomy" id="308745"/>
    <lineage>
        <taxon>Eukaryota</taxon>
        <taxon>Fungi</taxon>
        <taxon>Dikarya</taxon>
        <taxon>Ascomycota</taxon>
        <taxon>Pezizomycotina</taxon>
        <taxon>Eurotiomycetes</taxon>
        <taxon>Eurotiomycetidae</taxon>
        <taxon>Eurotiales</taxon>
        <taxon>Aspergillaceae</taxon>
        <taxon>Aspergillus</taxon>
        <taxon>Aspergillus subgen. Nidulantes</taxon>
    </lineage>
</organism>
<sequence length="353" mass="39069">MAIKQVICSGTPYEIGHAHGVAGAPEIERALAFYATLFMKHSKLDWPQVQELAKDFEDLIKTRWPRYYEELQGIADGSKRELVDIIALNVRTEIVFGQFSDGCTSLYYQGDGHSYQGQNWDWSEQQAQNLLRVTIIQAAIPTIQMITEAGLIGKIGLNSNGVGVCFNAIRAKGLDKSRLPVHLGLRMALESSSAMEAANTLERIGMASPAHILLGDATTAVGLEFTSSTFARIPINRDGYIAHSNHLLLSHANVCEPAWLDDSPIRLKTMEHNIAQLGARLSWDTYRALFEDETDYPCSINRAADPKSDNTATLFNIVMDLGEKYAEVRMGRPMAGDQGGERLVFAFAENRSF</sequence>
<evidence type="ECO:0000313" key="2">
    <source>
        <dbReference type="EMBL" id="KKK13984.1"/>
    </source>
</evidence>
<dbReference type="OrthoDB" id="189997at2759"/>
<dbReference type="NCBIfam" id="NF040521">
    <property type="entry name" value="C45_proenzyme"/>
    <property type="match status" value="1"/>
</dbReference>
<dbReference type="InterPro" id="IPR047794">
    <property type="entry name" value="C45_proenzyme-like"/>
</dbReference>
<protein>
    <recommendedName>
        <fullName evidence="1">Peptidase C45 hydrolase domain-containing protein</fullName>
    </recommendedName>
</protein>
<dbReference type="STRING" id="308745.A0A0F8U2M1"/>
<proteinExistence type="predicted"/>
<evidence type="ECO:0000259" key="1">
    <source>
        <dbReference type="Pfam" id="PF03417"/>
    </source>
</evidence>
<dbReference type="InterPro" id="IPR047801">
    <property type="entry name" value="Peptidase_C45"/>
</dbReference>
<dbReference type="Proteomes" id="UP000034291">
    <property type="component" value="Unassembled WGS sequence"/>
</dbReference>
<keyword evidence="3" id="KW-1185">Reference proteome</keyword>
<evidence type="ECO:0000313" key="3">
    <source>
        <dbReference type="Proteomes" id="UP000034291"/>
    </source>
</evidence>
<dbReference type="PANTHER" id="PTHR34180:SF1">
    <property type="entry name" value="BETA-ALANYL-DOPAMINE_CARCININE HYDROLASE"/>
    <property type="match status" value="1"/>
</dbReference>
<dbReference type="InterPro" id="IPR005079">
    <property type="entry name" value="Peptidase_C45_hydrolase"/>
</dbReference>
<feature type="domain" description="Peptidase C45 hydrolase" evidence="1">
    <location>
        <begin position="111"/>
        <end position="333"/>
    </location>
</feature>
<dbReference type="Gene3D" id="3.60.60.10">
    <property type="entry name" value="Penicillin V Acylase, Chain A"/>
    <property type="match status" value="1"/>
</dbReference>
<reference evidence="2 3" key="1">
    <citation type="submission" date="2015-02" db="EMBL/GenBank/DDBJ databases">
        <title>Draft Genome Sequences of Two Closely-Related Aflatoxigenic Aspergillus Species Obtained from the Cote d'Ivoire.</title>
        <authorList>
            <person name="Moore G.G."/>
            <person name="Beltz S.B."/>
            <person name="Mack B.M."/>
        </authorList>
    </citation>
    <scope>NUCLEOTIDE SEQUENCE [LARGE SCALE GENOMIC DNA]</scope>
    <source>
        <strain evidence="2 3">SRRC1468</strain>
    </source>
</reference>
<name>A0A0F8U2M1_9EURO</name>
<comment type="caution">
    <text evidence="2">The sequence shown here is derived from an EMBL/GenBank/DDBJ whole genome shotgun (WGS) entry which is preliminary data.</text>
</comment>
<accession>A0A0F8U2M1</accession>
<dbReference type="PANTHER" id="PTHR34180">
    <property type="entry name" value="PEPTIDASE C45"/>
    <property type="match status" value="1"/>
</dbReference>
<dbReference type="Gene3D" id="1.10.10.2120">
    <property type="match status" value="1"/>
</dbReference>
<dbReference type="EMBL" id="JZBS01003712">
    <property type="protein sequence ID" value="KKK13984.1"/>
    <property type="molecule type" value="Genomic_DNA"/>
</dbReference>
<dbReference type="Pfam" id="PF03417">
    <property type="entry name" value="AAT"/>
    <property type="match status" value="1"/>
</dbReference>